<accession>A0A0Q0U7E0</accession>
<dbReference type="EMBL" id="LKST01000004">
    <property type="protein sequence ID" value="KQB83292.1"/>
    <property type="molecule type" value="Genomic_DNA"/>
</dbReference>
<dbReference type="GO" id="GO:0051266">
    <property type="term" value="F:sirohydrochlorin ferrochelatase activity"/>
    <property type="evidence" value="ECO:0007669"/>
    <property type="project" value="UniProtKB-EC"/>
</dbReference>
<dbReference type="STRING" id="1544416.Cocul_02266"/>
<comment type="caution">
    <text evidence="3">The sequence shown here is derived from an EMBL/GenBank/DDBJ whole genome shotgun (WGS) entry which is preliminary data.</text>
</comment>
<dbReference type="SUPFAM" id="SSF53800">
    <property type="entry name" value="Chelatase"/>
    <property type="match status" value="1"/>
</dbReference>
<evidence type="ECO:0000313" key="3">
    <source>
        <dbReference type="EMBL" id="KQB83292.1"/>
    </source>
</evidence>
<gene>
    <name evidence="3" type="primary">sirB</name>
    <name evidence="3" type="ORF">Cocul_02266</name>
</gene>
<name>A0A0Q0U7E0_9CORY</name>
<keyword evidence="1" id="KW-0479">Metal-binding</keyword>
<dbReference type="RefSeq" id="WP_055123315.1">
    <property type="nucleotide sequence ID" value="NZ_LKST01000004.1"/>
</dbReference>
<keyword evidence="2 3" id="KW-0456">Lyase</keyword>
<dbReference type="AlphaFoldDB" id="A0A0Q0U7E0"/>
<evidence type="ECO:0000313" key="4">
    <source>
        <dbReference type="Proteomes" id="UP000050517"/>
    </source>
</evidence>
<proteinExistence type="predicted"/>
<dbReference type="Proteomes" id="UP000050517">
    <property type="component" value="Unassembled WGS sequence"/>
</dbReference>
<dbReference type="Pfam" id="PF01903">
    <property type="entry name" value="CbiX"/>
    <property type="match status" value="1"/>
</dbReference>
<dbReference type="EC" id="4.99.1.4" evidence="3"/>
<evidence type="ECO:0000256" key="1">
    <source>
        <dbReference type="ARBA" id="ARBA00022723"/>
    </source>
</evidence>
<dbReference type="PANTHER" id="PTHR33542:SF5">
    <property type="entry name" value="FERROCHELATASE CHE1"/>
    <property type="match status" value="1"/>
</dbReference>
<dbReference type="InterPro" id="IPR050963">
    <property type="entry name" value="Sirohydro_Cobaltochel/CbiX"/>
</dbReference>
<reference evidence="3 4" key="1">
    <citation type="submission" date="2015-10" db="EMBL/GenBank/DDBJ databases">
        <title>Corynebacteirum lowii and Corynebacterium oculi species nova, derived from human clinical disease and and emended description of Corynebacterium mastiditis.</title>
        <authorList>
            <person name="Bernard K."/>
            <person name="Pacheco A.L."/>
            <person name="Mcdougall C."/>
            <person name="Burtx T."/>
            <person name="Weibe D."/>
            <person name="Tyler S."/>
            <person name="Olson A.B."/>
            <person name="Cnockaert M."/>
            <person name="Eguchi H."/>
            <person name="Kuwahara T."/>
            <person name="Nakayama-Imaohji H."/>
            <person name="Boudewijins M."/>
            <person name="Van Hoecke F."/>
            <person name="Bernier A.-M."/>
            <person name="Vandamme P."/>
        </authorList>
    </citation>
    <scope>NUCLEOTIDE SEQUENCE [LARGE SCALE GENOMIC DNA]</scope>
    <source>
        <strain evidence="3 4">NML 130210</strain>
    </source>
</reference>
<dbReference type="CDD" id="cd03416">
    <property type="entry name" value="CbiX_SirB_N"/>
    <property type="match status" value="1"/>
</dbReference>
<sequence length="241" mass="24490">MTLITLAHGSRHPLAGETVSALTAVAGARLGVRAEAAHLELSDPLLPALATRLARRGHRSAVVVPLLFTHAYHARHDVPAALFAARGSGLDLTLASPLGLGPEVESVVAGAVASDADPAAQLVFYAVGSSRPGANTEVAALCSRVARRTGRGHTVVYATGAGRGVGIAGLSEAARRHKNLHLVPLFVAPGLLLAKALAAAPGIAALRGATIGVSRPLGTLLAPLVQQRYLEAEASEKARAA</sequence>
<dbReference type="OrthoDB" id="482456at2"/>
<evidence type="ECO:0000256" key="2">
    <source>
        <dbReference type="ARBA" id="ARBA00023239"/>
    </source>
</evidence>
<protein>
    <submittedName>
        <fullName evidence="3">Sirohydrochlorin ferrochelatase</fullName>
        <ecNumber evidence="3">4.99.1.4</ecNumber>
    </submittedName>
</protein>
<organism evidence="3 4">
    <name type="scientific">Corynebacterium oculi</name>
    <dbReference type="NCBI Taxonomy" id="1544416"/>
    <lineage>
        <taxon>Bacteria</taxon>
        <taxon>Bacillati</taxon>
        <taxon>Actinomycetota</taxon>
        <taxon>Actinomycetes</taxon>
        <taxon>Mycobacteriales</taxon>
        <taxon>Corynebacteriaceae</taxon>
        <taxon>Corynebacterium</taxon>
    </lineage>
</organism>
<dbReference type="PATRIC" id="fig|1544416.3.peg.2266"/>
<dbReference type="GO" id="GO:0046872">
    <property type="term" value="F:metal ion binding"/>
    <property type="evidence" value="ECO:0007669"/>
    <property type="project" value="UniProtKB-KW"/>
</dbReference>
<dbReference type="InterPro" id="IPR002762">
    <property type="entry name" value="CbiX-like"/>
</dbReference>
<keyword evidence="4" id="KW-1185">Reference proteome</keyword>
<dbReference type="Gene3D" id="3.40.50.1400">
    <property type="match status" value="2"/>
</dbReference>
<dbReference type="PANTHER" id="PTHR33542">
    <property type="entry name" value="SIROHYDROCHLORIN FERROCHELATASE, CHLOROPLASTIC"/>
    <property type="match status" value="1"/>
</dbReference>